<dbReference type="PROSITE" id="PS50931">
    <property type="entry name" value="HTH_LYSR"/>
    <property type="match status" value="1"/>
</dbReference>
<evidence type="ECO:0000313" key="6">
    <source>
        <dbReference type="EMBL" id="RJF96504.1"/>
    </source>
</evidence>
<dbReference type="OrthoDB" id="6555293at2"/>
<dbReference type="Gene3D" id="1.10.10.10">
    <property type="entry name" value="Winged helix-like DNA-binding domain superfamily/Winged helix DNA-binding domain"/>
    <property type="match status" value="1"/>
</dbReference>
<accession>A0A418WUW7</accession>
<evidence type="ECO:0000256" key="2">
    <source>
        <dbReference type="ARBA" id="ARBA00023015"/>
    </source>
</evidence>
<dbReference type="GO" id="GO:0003700">
    <property type="term" value="F:DNA-binding transcription factor activity"/>
    <property type="evidence" value="ECO:0007669"/>
    <property type="project" value="InterPro"/>
</dbReference>
<dbReference type="InterPro" id="IPR005119">
    <property type="entry name" value="LysR_subst-bd"/>
</dbReference>
<dbReference type="Gene3D" id="3.40.190.10">
    <property type="entry name" value="Periplasmic binding protein-like II"/>
    <property type="match status" value="2"/>
</dbReference>
<dbReference type="GO" id="GO:0003677">
    <property type="term" value="F:DNA binding"/>
    <property type="evidence" value="ECO:0007669"/>
    <property type="project" value="UniProtKB-KW"/>
</dbReference>
<organism evidence="6 7">
    <name type="scientific">Noviherbaspirillum cavernae</name>
    <dbReference type="NCBI Taxonomy" id="2320862"/>
    <lineage>
        <taxon>Bacteria</taxon>
        <taxon>Pseudomonadati</taxon>
        <taxon>Pseudomonadota</taxon>
        <taxon>Betaproteobacteria</taxon>
        <taxon>Burkholderiales</taxon>
        <taxon>Oxalobacteraceae</taxon>
        <taxon>Noviherbaspirillum</taxon>
    </lineage>
</organism>
<name>A0A418WUW7_9BURK</name>
<comment type="caution">
    <text evidence="6">The sequence shown here is derived from an EMBL/GenBank/DDBJ whole genome shotgun (WGS) entry which is preliminary data.</text>
</comment>
<dbReference type="PANTHER" id="PTHR30579">
    <property type="entry name" value="TRANSCRIPTIONAL REGULATOR"/>
    <property type="match status" value="1"/>
</dbReference>
<dbReference type="PRINTS" id="PR00039">
    <property type="entry name" value="HTHLYSR"/>
</dbReference>
<dbReference type="RefSeq" id="WP_119742455.1">
    <property type="nucleotide sequence ID" value="NZ_QYUN01000003.1"/>
</dbReference>
<evidence type="ECO:0000313" key="7">
    <source>
        <dbReference type="Proteomes" id="UP000285190"/>
    </source>
</evidence>
<dbReference type="EMBL" id="QYUN01000003">
    <property type="protein sequence ID" value="RJF96504.1"/>
    <property type="molecule type" value="Genomic_DNA"/>
</dbReference>
<dbReference type="InterPro" id="IPR000847">
    <property type="entry name" value="LysR_HTH_N"/>
</dbReference>
<keyword evidence="7" id="KW-1185">Reference proteome</keyword>
<sequence length="290" mass="32135">MNSLHMANLDLDLLRTFIAVAESGGFTSAARRLHRTQSTVSQQILRLEDSAGAVLFDRSSRLVVLTEEGERLLGFARRILKLNDEAFEVLANGLAEGVLRLGVPEDFTTQMLTRVLAGFARRHPQLRLDVTSDLSARLLHAYDMQELDIVLVKQLVGSRTAIASWPERLRWIDSRVHPAFARDPVPLAVFPQRGMYRDDMIEALNASGRRWRISYCSTSLTSLQAAVADGLGISLLPARAVTRRHRIIGPRSGLPVVNTVELALHCRPDASPAVRQLADCLIALCQSIQD</sequence>
<dbReference type="SUPFAM" id="SSF46785">
    <property type="entry name" value="Winged helix' DNA-binding domain"/>
    <property type="match status" value="1"/>
</dbReference>
<dbReference type="InterPro" id="IPR036390">
    <property type="entry name" value="WH_DNA-bd_sf"/>
</dbReference>
<evidence type="ECO:0000256" key="1">
    <source>
        <dbReference type="ARBA" id="ARBA00009437"/>
    </source>
</evidence>
<protein>
    <submittedName>
        <fullName evidence="6">LysR family transcriptional regulator</fullName>
    </submittedName>
</protein>
<dbReference type="Pfam" id="PF03466">
    <property type="entry name" value="LysR_substrate"/>
    <property type="match status" value="1"/>
</dbReference>
<keyword evidence="2" id="KW-0805">Transcription regulation</keyword>
<proteinExistence type="inferred from homology"/>
<dbReference type="FunFam" id="1.10.10.10:FF:000001">
    <property type="entry name" value="LysR family transcriptional regulator"/>
    <property type="match status" value="1"/>
</dbReference>
<dbReference type="InterPro" id="IPR050176">
    <property type="entry name" value="LTTR"/>
</dbReference>
<dbReference type="Proteomes" id="UP000285190">
    <property type="component" value="Unassembled WGS sequence"/>
</dbReference>
<evidence type="ECO:0000256" key="3">
    <source>
        <dbReference type="ARBA" id="ARBA00023125"/>
    </source>
</evidence>
<comment type="similarity">
    <text evidence="1">Belongs to the LysR transcriptional regulatory family.</text>
</comment>
<feature type="domain" description="HTH lysR-type" evidence="5">
    <location>
        <begin position="9"/>
        <end position="66"/>
    </location>
</feature>
<evidence type="ECO:0000259" key="5">
    <source>
        <dbReference type="PROSITE" id="PS50931"/>
    </source>
</evidence>
<dbReference type="SUPFAM" id="SSF53850">
    <property type="entry name" value="Periplasmic binding protein-like II"/>
    <property type="match status" value="1"/>
</dbReference>
<dbReference type="InterPro" id="IPR036388">
    <property type="entry name" value="WH-like_DNA-bd_sf"/>
</dbReference>
<reference evidence="6 7" key="1">
    <citation type="submission" date="2018-09" db="EMBL/GenBank/DDBJ databases">
        <authorList>
            <person name="Zhu H."/>
        </authorList>
    </citation>
    <scope>NUCLEOTIDE SEQUENCE [LARGE SCALE GENOMIC DNA]</scope>
    <source>
        <strain evidence="6 7">K2R10-39</strain>
    </source>
</reference>
<keyword evidence="3" id="KW-0238">DNA-binding</keyword>
<keyword evidence="4" id="KW-0804">Transcription</keyword>
<gene>
    <name evidence="6" type="ORF">D3870_18815</name>
</gene>
<dbReference type="Pfam" id="PF00126">
    <property type="entry name" value="HTH_1"/>
    <property type="match status" value="1"/>
</dbReference>
<evidence type="ECO:0000256" key="4">
    <source>
        <dbReference type="ARBA" id="ARBA00023163"/>
    </source>
</evidence>
<dbReference type="AlphaFoldDB" id="A0A418WUW7"/>
<dbReference type="PANTHER" id="PTHR30579:SF7">
    <property type="entry name" value="HTH-TYPE TRANSCRIPTIONAL REGULATOR LRHA-RELATED"/>
    <property type="match status" value="1"/>
</dbReference>